<dbReference type="EMBL" id="ML993597">
    <property type="protein sequence ID" value="KAF2166374.1"/>
    <property type="molecule type" value="Genomic_DNA"/>
</dbReference>
<proteinExistence type="inferred from homology"/>
<dbReference type="RefSeq" id="XP_033667263.1">
    <property type="nucleotide sequence ID" value="XM_033817110.1"/>
</dbReference>
<dbReference type="GeneID" id="54570382"/>
<dbReference type="SUPFAM" id="SSF143113">
    <property type="entry name" value="NAP-like"/>
    <property type="match status" value="1"/>
</dbReference>
<dbReference type="PANTHER" id="PTHR11875">
    <property type="entry name" value="TESTIS-SPECIFIC Y-ENCODED PROTEIN"/>
    <property type="match status" value="1"/>
</dbReference>
<feature type="region of interest" description="Disordered" evidence="3">
    <location>
        <begin position="289"/>
        <end position="347"/>
    </location>
</feature>
<feature type="compositionally biased region" description="Basic and acidic residues" evidence="3">
    <location>
        <begin position="250"/>
        <end position="266"/>
    </location>
</feature>
<evidence type="ECO:0000256" key="3">
    <source>
        <dbReference type="SAM" id="MobiDB-lite"/>
    </source>
</evidence>
<dbReference type="Gene3D" id="3.30.1120.90">
    <property type="entry name" value="Nucleosome assembly protein"/>
    <property type="match status" value="1"/>
</dbReference>
<accession>A0A6A6CGQ7</accession>
<dbReference type="InterPro" id="IPR037231">
    <property type="entry name" value="NAP-like_sf"/>
</dbReference>
<dbReference type="OrthoDB" id="19419at2759"/>
<organism evidence="4 5">
    <name type="scientific">Zasmidium cellare ATCC 36951</name>
    <dbReference type="NCBI Taxonomy" id="1080233"/>
    <lineage>
        <taxon>Eukaryota</taxon>
        <taxon>Fungi</taxon>
        <taxon>Dikarya</taxon>
        <taxon>Ascomycota</taxon>
        <taxon>Pezizomycotina</taxon>
        <taxon>Dothideomycetes</taxon>
        <taxon>Dothideomycetidae</taxon>
        <taxon>Mycosphaerellales</taxon>
        <taxon>Mycosphaerellaceae</taxon>
        <taxon>Zasmidium</taxon>
    </lineage>
</organism>
<evidence type="ECO:0000256" key="2">
    <source>
        <dbReference type="RuleBase" id="RU003876"/>
    </source>
</evidence>
<dbReference type="GO" id="GO:0005634">
    <property type="term" value="C:nucleus"/>
    <property type="evidence" value="ECO:0007669"/>
    <property type="project" value="InterPro"/>
</dbReference>
<gene>
    <name evidence="4" type="ORF">M409DRAFT_66816</name>
</gene>
<dbReference type="Pfam" id="PF00956">
    <property type="entry name" value="NAP"/>
    <property type="match status" value="1"/>
</dbReference>
<feature type="compositionally biased region" description="Acidic residues" evidence="3">
    <location>
        <begin position="239"/>
        <end position="249"/>
    </location>
</feature>
<comment type="similarity">
    <text evidence="1 2">Belongs to the nucleosome assembly protein (NAP) family.</text>
</comment>
<evidence type="ECO:0000256" key="1">
    <source>
        <dbReference type="ARBA" id="ARBA00009947"/>
    </source>
</evidence>
<feature type="region of interest" description="Disordered" evidence="3">
    <location>
        <begin position="225"/>
        <end position="266"/>
    </location>
</feature>
<keyword evidence="5" id="KW-1185">Reference proteome</keyword>
<dbReference type="GO" id="GO:0006334">
    <property type="term" value="P:nucleosome assembly"/>
    <property type="evidence" value="ECO:0007669"/>
    <property type="project" value="InterPro"/>
</dbReference>
<feature type="compositionally biased region" description="Acidic residues" evidence="3">
    <location>
        <begin position="290"/>
        <end position="316"/>
    </location>
</feature>
<name>A0A6A6CGQ7_ZASCE</name>
<dbReference type="Proteomes" id="UP000799537">
    <property type="component" value="Unassembled WGS sequence"/>
</dbReference>
<dbReference type="AlphaFoldDB" id="A0A6A6CGQ7"/>
<evidence type="ECO:0000313" key="4">
    <source>
        <dbReference type="EMBL" id="KAF2166374.1"/>
    </source>
</evidence>
<protein>
    <recommendedName>
        <fullName evidence="6">Nap family protein</fullName>
    </recommendedName>
</protein>
<reference evidence="4" key="1">
    <citation type="journal article" date="2020" name="Stud. Mycol.">
        <title>101 Dothideomycetes genomes: a test case for predicting lifestyles and emergence of pathogens.</title>
        <authorList>
            <person name="Haridas S."/>
            <person name="Albert R."/>
            <person name="Binder M."/>
            <person name="Bloem J."/>
            <person name="Labutti K."/>
            <person name="Salamov A."/>
            <person name="Andreopoulos B."/>
            <person name="Baker S."/>
            <person name="Barry K."/>
            <person name="Bills G."/>
            <person name="Bluhm B."/>
            <person name="Cannon C."/>
            <person name="Castanera R."/>
            <person name="Culley D."/>
            <person name="Daum C."/>
            <person name="Ezra D."/>
            <person name="Gonzalez J."/>
            <person name="Henrissat B."/>
            <person name="Kuo A."/>
            <person name="Liang C."/>
            <person name="Lipzen A."/>
            <person name="Lutzoni F."/>
            <person name="Magnuson J."/>
            <person name="Mondo S."/>
            <person name="Nolan M."/>
            <person name="Ohm R."/>
            <person name="Pangilinan J."/>
            <person name="Park H.-J."/>
            <person name="Ramirez L."/>
            <person name="Alfaro M."/>
            <person name="Sun H."/>
            <person name="Tritt A."/>
            <person name="Yoshinaga Y."/>
            <person name="Zwiers L.-H."/>
            <person name="Turgeon B."/>
            <person name="Goodwin S."/>
            <person name="Spatafora J."/>
            <person name="Crous P."/>
            <person name="Grigoriev I."/>
        </authorList>
    </citation>
    <scope>NUCLEOTIDE SEQUENCE</scope>
    <source>
        <strain evidence="4">ATCC 36951</strain>
    </source>
</reference>
<sequence>MASAEAEAAQISYEDLALLEDEFEEVDSEIMRKQYDLTKPLYTKRAAAIAKIPNFWALVLEQAPPEIDQFVQPSDSRIFGESLLNLSVTRPELDAGGDDASPRSLKIRFEFKENEDFEDTVLEKEFWYRRAKDGWTGLVSEPVKVHWKKGRDLTEGLGDAAVGLWESRKKGGEMLRKEGVEYDKVRKLVEHLGGGASTSFFTWFGWVSGRRWVSAEESEAAQREYRERMERRKKGEKVEEPEDEEENEEEKFAANDDSDVEVHEAGEELAIGIAEELWPNAIKFFTQAQEIEEMSDIDFEDDDEDDEEDDEAEGEPVDIRALVQDKGKTRKRMSDGPGPSKKAKKAS</sequence>
<dbReference type="InterPro" id="IPR002164">
    <property type="entry name" value="NAP_family"/>
</dbReference>
<evidence type="ECO:0000313" key="5">
    <source>
        <dbReference type="Proteomes" id="UP000799537"/>
    </source>
</evidence>
<evidence type="ECO:0008006" key="6">
    <source>
        <dbReference type="Google" id="ProtNLM"/>
    </source>
</evidence>